<organism evidence="2">
    <name type="scientific">marine metagenome</name>
    <dbReference type="NCBI Taxonomy" id="408172"/>
    <lineage>
        <taxon>unclassified sequences</taxon>
        <taxon>metagenomes</taxon>
        <taxon>ecological metagenomes</taxon>
    </lineage>
</organism>
<evidence type="ECO:0008006" key="3">
    <source>
        <dbReference type="Google" id="ProtNLM"/>
    </source>
</evidence>
<dbReference type="InterPro" id="IPR028974">
    <property type="entry name" value="TSP_type-3_rpt"/>
</dbReference>
<dbReference type="Gene3D" id="4.10.1080.10">
    <property type="entry name" value="TSP type-3 repeat"/>
    <property type="match status" value="1"/>
</dbReference>
<gene>
    <name evidence="2" type="ORF">METZ01_LOCUS134878</name>
</gene>
<evidence type="ECO:0000313" key="2">
    <source>
        <dbReference type="EMBL" id="SVA82024.1"/>
    </source>
</evidence>
<proteinExistence type="predicted"/>
<dbReference type="EMBL" id="UINC01019379">
    <property type="protein sequence ID" value="SVA82024.1"/>
    <property type="molecule type" value="Genomic_DNA"/>
</dbReference>
<accession>A0A381YYK4</accession>
<reference evidence="2" key="1">
    <citation type="submission" date="2018-05" db="EMBL/GenBank/DDBJ databases">
        <authorList>
            <person name="Lanie J.A."/>
            <person name="Ng W.-L."/>
            <person name="Kazmierczak K.M."/>
            <person name="Andrzejewski T.M."/>
            <person name="Davidsen T.M."/>
            <person name="Wayne K.J."/>
            <person name="Tettelin H."/>
            <person name="Glass J.I."/>
            <person name="Rusch D."/>
            <person name="Podicherti R."/>
            <person name="Tsui H.-C.T."/>
            <person name="Winkler M.E."/>
        </authorList>
    </citation>
    <scope>NUCLEOTIDE SEQUENCE</scope>
</reference>
<protein>
    <recommendedName>
        <fullName evidence="3">Dockerin domain-containing protein</fullName>
    </recommendedName>
</protein>
<name>A0A381YYK4_9ZZZZ</name>
<feature type="region of interest" description="Disordered" evidence="1">
    <location>
        <begin position="63"/>
        <end position="84"/>
    </location>
</feature>
<dbReference type="AlphaFoldDB" id="A0A381YYK4"/>
<dbReference type="GO" id="GO:0005509">
    <property type="term" value="F:calcium ion binding"/>
    <property type="evidence" value="ECO:0007669"/>
    <property type="project" value="InterPro"/>
</dbReference>
<dbReference type="SUPFAM" id="SSF103647">
    <property type="entry name" value="TSP type-3 repeat"/>
    <property type="match status" value="1"/>
</dbReference>
<evidence type="ECO:0000256" key="1">
    <source>
        <dbReference type="SAM" id="MobiDB-lite"/>
    </source>
</evidence>
<sequence>MGDDTGNGAAWDLFGMGYIPHNVVVNHMMEVTYTAYGFDQTDITNAIEEAIAFMVSDPDGDGFAESDDNCPDISNPEQADTDGDGIGDMCDDCDNDAVFIPGNINGDLDLDGDPIIDVIDVLALIELIIETEVNNVCGYSAA</sequence>
<feature type="non-terminal residue" evidence="2">
    <location>
        <position position="142"/>
    </location>
</feature>